<accession>A0ABM8GK84</accession>
<dbReference type="Pfam" id="PF12802">
    <property type="entry name" value="MarR_2"/>
    <property type="match status" value="1"/>
</dbReference>
<dbReference type="EMBL" id="AP027732">
    <property type="protein sequence ID" value="BDZ48806.1"/>
    <property type="molecule type" value="Genomic_DNA"/>
</dbReference>
<dbReference type="InterPro" id="IPR036388">
    <property type="entry name" value="WH-like_DNA-bd_sf"/>
</dbReference>
<dbReference type="InterPro" id="IPR039422">
    <property type="entry name" value="MarR/SlyA-like"/>
</dbReference>
<sequence>MAEQLTEDEWSVWDTFYAMRRRLDRALEVRLYEGSGVSAPEYEILAGLGRSADRRLRVRDIAEQIGWEKSRVSHQVTRMEKRGLVRRSECDSDARGTWVELTPDGRRAMLESSRGHNEAIKRYFVDVLGEEGESLRAFSQRVLDAIGDDASD</sequence>
<dbReference type="PANTHER" id="PTHR33164:SF99">
    <property type="entry name" value="MARR FAMILY REGULATORY PROTEIN"/>
    <property type="match status" value="1"/>
</dbReference>
<keyword evidence="3" id="KW-1185">Reference proteome</keyword>
<evidence type="ECO:0000259" key="1">
    <source>
        <dbReference type="PROSITE" id="PS50995"/>
    </source>
</evidence>
<dbReference type="SUPFAM" id="SSF46785">
    <property type="entry name" value="Winged helix' DNA-binding domain"/>
    <property type="match status" value="1"/>
</dbReference>
<dbReference type="RefSeq" id="WP_286345720.1">
    <property type="nucleotide sequence ID" value="NZ_AP027732.1"/>
</dbReference>
<gene>
    <name evidence="2" type="ORF">GCM10025867_10470</name>
</gene>
<proteinExistence type="predicted"/>
<dbReference type="InterPro" id="IPR000835">
    <property type="entry name" value="HTH_MarR-typ"/>
</dbReference>
<dbReference type="InterPro" id="IPR036390">
    <property type="entry name" value="WH_DNA-bd_sf"/>
</dbReference>
<evidence type="ECO:0000313" key="2">
    <source>
        <dbReference type="EMBL" id="BDZ48806.1"/>
    </source>
</evidence>
<feature type="domain" description="HTH marR-type" evidence="1">
    <location>
        <begin position="1"/>
        <end position="144"/>
    </location>
</feature>
<name>A0ABM8GK84_9MICO</name>
<reference evidence="3" key="1">
    <citation type="journal article" date="2019" name="Int. J. Syst. Evol. Microbiol.">
        <title>The Global Catalogue of Microorganisms (GCM) 10K type strain sequencing project: providing services to taxonomists for standard genome sequencing and annotation.</title>
        <authorList>
            <consortium name="The Broad Institute Genomics Platform"/>
            <consortium name="The Broad Institute Genome Sequencing Center for Infectious Disease"/>
            <person name="Wu L."/>
            <person name="Ma J."/>
        </authorList>
    </citation>
    <scope>NUCLEOTIDE SEQUENCE [LARGE SCALE GENOMIC DNA]</scope>
    <source>
        <strain evidence="3">NBRC 108728</strain>
    </source>
</reference>
<dbReference type="PANTHER" id="PTHR33164">
    <property type="entry name" value="TRANSCRIPTIONAL REGULATOR, MARR FAMILY"/>
    <property type="match status" value="1"/>
</dbReference>
<evidence type="ECO:0000313" key="3">
    <source>
        <dbReference type="Proteomes" id="UP001321486"/>
    </source>
</evidence>
<dbReference type="Proteomes" id="UP001321486">
    <property type="component" value="Chromosome"/>
</dbReference>
<protein>
    <submittedName>
        <fullName evidence="2">MarR family transcriptional regulator</fullName>
    </submittedName>
</protein>
<dbReference type="PROSITE" id="PS50995">
    <property type="entry name" value="HTH_MARR_2"/>
    <property type="match status" value="1"/>
</dbReference>
<organism evidence="2 3">
    <name type="scientific">Frondihabitans sucicola</name>
    <dbReference type="NCBI Taxonomy" id="1268041"/>
    <lineage>
        <taxon>Bacteria</taxon>
        <taxon>Bacillati</taxon>
        <taxon>Actinomycetota</taxon>
        <taxon>Actinomycetes</taxon>
        <taxon>Micrococcales</taxon>
        <taxon>Microbacteriaceae</taxon>
        <taxon>Frondihabitans</taxon>
    </lineage>
</organism>
<dbReference type="Gene3D" id="1.10.10.10">
    <property type="entry name" value="Winged helix-like DNA-binding domain superfamily/Winged helix DNA-binding domain"/>
    <property type="match status" value="1"/>
</dbReference>
<dbReference type="SMART" id="SM00347">
    <property type="entry name" value="HTH_MARR"/>
    <property type="match status" value="1"/>
</dbReference>